<gene>
    <name evidence="2" type="ORF">BO85DRAFT_466196</name>
</gene>
<evidence type="ECO:0000313" key="3">
    <source>
        <dbReference type="Proteomes" id="UP000249526"/>
    </source>
</evidence>
<dbReference type="Proteomes" id="UP000249526">
    <property type="component" value="Unassembled WGS sequence"/>
</dbReference>
<proteinExistence type="predicted"/>
<dbReference type="GeneID" id="37165519"/>
<keyword evidence="3" id="KW-1185">Reference proteome</keyword>
<reference evidence="2 3" key="1">
    <citation type="submission" date="2018-02" db="EMBL/GenBank/DDBJ databases">
        <title>The genomes of Aspergillus section Nigri reveals drivers in fungal speciation.</title>
        <authorList>
            <consortium name="DOE Joint Genome Institute"/>
            <person name="Vesth T.C."/>
            <person name="Nybo J."/>
            <person name="Theobald S."/>
            <person name="Brandl J."/>
            <person name="Frisvad J.C."/>
            <person name="Nielsen K.F."/>
            <person name="Lyhne E.K."/>
            <person name="Kogle M.E."/>
            <person name="Kuo A."/>
            <person name="Riley R."/>
            <person name="Clum A."/>
            <person name="Nolan M."/>
            <person name="Lipzen A."/>
            <person name="Salamov A."/>
            <person name="Henrissat B."/>
            <person name="Wiebenga A."/>
            <person name="De vries R.P."/>
            <person name="Grigoriev I.V."/>
            <person name="Mortensen U.H."/>
            <person name="Andersen M.R."/>
            <person name="Baker S.E."/>
        </authorList>
    </citation>
    <scope>NUCLEOTIDE SEQUENCE [LARGE SCALE GENOMIC DNA]</scope>
    <source>
        <strain evidence="2 3">CBS 112811</strain>
    </source>
</reference>
<organism evidence="2 3">
    <name type="scientific">Aspergillus piperis CBS 112811</name>
    <dbReference type="NCBI Taxonomy" id="1448313"/>
    <lineage>
        <taxon>Eukaryota</taxon>
        <taxon>Fungi</taxon>
        <taxon>Dikarya</taxon>
        <taxon>Ascomycota</taxon>
        <taxon>Pezizomycotina</taxon>
        <taxon>Eurotiomycetes</taxon>
        <taxon>Eurotiomycetidae</taxon>
        <taxon>Eurotiales</taxon>
        <taxon>Aspergillaceae</taxon>
        <taxon>Aspergillus</taxon>
        <taxon>Aspergillus subgen. Circumdati</taxon>
    </lineage>
</organism>
<evidence type="ECO:0000256" key="1">
    <source>
        <dbReference type="SAM" id="MobiDB-lite"/>
    </source>
</evidence>
<evidence type="ECO:0000313" key="2">
    <source>
        <dbReference type="EMBL" id="RAH62506.1"/>
    </source>
</evidence>
<feature type="region of interest" description="Disordered" evidence="1">
    <location>
        <begin position="1"/>
        <end position="20"/>
    </location>
</feature>
<name>A0A8G1RC72_9EURO</name>
<protein>
    <submittedName>
        <fullName evidence="2">Uncharacterized protein</fullName>
    </submittedName>
</protein>
<accession>A0A8G1RC72</accession>
<dbReference type="EMBL" id="KZ825055">
    <property type="protein sequence ID" value="RAH62506.1"/>
    <property type="molecule type" value="Genomic_DNA"/>
</dbReference>
<dbReference type="AlphaFoldDB" id="A0A8G1RC72"/>
<sequence length="167" mass="18133">MQSADDDTTAPPRPTEFNLQVRQLKLTKTGDAESFTVGAAAAIAAEKRRSPPNDTGKTIADMQKVELEWSIRASYYSSSMARTSWHLSTQRDILVGAQCLASQDCCKGPPGKPYTPLFPLMVGSRFYLPAGKPTRGLNTDTPDRTKLSLEVADEHAIVQQPPDPGAN</sequence>
<dbReference type="RefSeq" id="XP_025520428.1">
    <property type="nucleotide sequence ID" value="XM_025662117.1"/>
</dbReference>